<feature type="transmembrane region" description="Helical" evidence="1">
    <location>
        <begin position="7"/>
        <end position="27"/>
    </location>
</feature>
<evidence type="ECO:0000313" key="2">
    <source>
        <dbReference type="EMBL" id="KUK67361.1"/>
    </source>
</evidence>
<reference evidence="3" key="1">
    <citation type="journal article" date="2015" name="MBio">
        <title>Genome-Resolved Metagenomic Analysis Reveals Roles for Candidate Phyla and Other Microbial Community Members in Biogeochemical Transformations in Oil Reservoirs.</title>
        <authorList>
            <person name="Hu P."/>
            <person name="Tom L."/>
            <person name="Singh A."/>
            <person name="Thomas B.C."/>
            <person name="Baker B.J."/>
            <person name="Piceno Y.M."/>
            <person name="Andersen G.L."/>
            <person name="Banfield J.F."/>
        </authorList>
    </citation>
    <scope>NUCLEOTIDE SEQUENCE [LARGE SCALE GENOMIC DNA]</scope>
</reference>
<name>A0A117LTZ4_9BACT</name>
<organism evidence="2 3">
    <name type="scientific">candidate division WS6 bacterium 36_33</name>
    <dbReference type="NCBI Taxonomy" id="1641388"/>
    <lineage>
        <taxon>Bacteria</taxon>
        <taxon>Candidatus Dojkabacteria</taxon>
    </lineage>
</organism>
<proteinExistence type="predicted"/>
<dbReference type="Proteomes" id="UP000053469">
    <property type="component" value="Unassembled WGS sequence"/>
</dbReference>
<sequence length="439" mass="51209">MKIKPLFKILLIIVFSLFALLLLFYLYERFLMADDYDNILQESRALFKTEEEIVFTSVPIQIVDLDEEDCKPNYCIFNNCTYTFEFTCKTFEGEYNGPGEYIVVVEFENRKPSLLNNKKKLKSWRLEKIESKDLAVDAYLLGLQNLLKDEYLWRVFSSPLPPSLSPIKSWFKSDKVLLRGDYLKSVYLLANLSEQLGDEGLHASLEKEIAYLNSNKDQILRETKSLTYPDAYILELIELGLSEDYRSLIDGFVIQENKEPVFTFDSNKQPLLLNENTVYTKEYLDMVRYSDYYRIFRKYEEEDLANYSLSKMIEIYNDSEFVIYGLCSFAYADEELVKPVGLEERLEEMFSNDKKELIEGNIYELLMCNLYAKKANIEINGLDNKILEALESNTINVDGNSFIVRKLSVVDDGDATSNLDLVVYNLLDNLMYLLYEAQD</sequence>
<dbReference type="AlphaFoldDB" id="A0A117LTZ4"/>
<comment type="caution">
    <text evidence="2">The sequence shown here is derived from an EMBL/GenBank/DDBJ whole genome shotgun (WGS) entry which is preliminary data.</text>
</comment>
<gene>
    <name evidence="2" type="ORF">XD87_0168</name>
</gene>
<keyword evidence="1" id="KW-0812">Transmembrane</keyword>
<keyword evidence="1" id="KW-1133">Transmembrane helix</keyword>
<accession>A0A117LTZ4</accession>
<evidence type="ECO:0000256" key="1">
    <source>
        <dbReference type="SAM" id="Phobius"/>
    </source>
</evidence>
<evidence type="ECO:0000313" key="3">
    <source>
        <dbReference type="Proteomes" id="UP000053469"/>
    </source>
</evidence>
<dbReference type="EMBL" id="LGGI01000016">
    <property type="protein sequence ID" value="KUK67361.1"/>
    <property type="molecule type" value="Genomic_DNA"/>
</dbReference>
<protein>
    <submittedName>
        <fullName evidence="2">Seg</fullName>
    </submittedName>
</protein>
<keyword evidence="1" id="KW-0472">Membrane</keyword>